<feature type="non-terminal residue" evidence="10">
    <location>
        <position position="341"/>
    </location>
</feature>
<organism evidence="10 11">
    <name type="scientific">Candidatus Fonsibacter lacus</name>
    <dbReference type="NCBI Taxonomy" id="2576439"/>
    <lineage>
        <taxon>Bacteria</taxon>
        <taxon>Pseudomonadati</taxon>
        <taxon>Pseudomonadota</taxon>
        <taxon>Alphaproteobacteria</taxon>
        <taxon>Candidatus Pelagibacterales</taxon>
        <taxon>Candidatus Pelagibacterales incertae sedis</taxon>
        <taxon>Candidatus Fonsibacter</taxon>
    </lineage>
</organism>
<protein>
    <recommendedName>
        <fullName evidence="9">Glycosyltransferase RgtA/B/C/D-like domain-containing protein</fullName>
    </recommendedName>
</protein>
<feature type="transmembrane region" description="Helical" evidence="8">
    <location>
        <begin position="196"/>
        <end position="214"/>
    </location>
</feature>
<evidence type="ECO:0000256" key="2">
    <source>
        <dbReference type="ARBA" id="ARBA00022475"/>
    </source>
</evidence>
<evidence type="ECO:0000313" key="10">
    <source>
        <dbReference type="EMBL" id="NCU62687.1"/>
    </source>
</evidence>
<evidence type="ECO:0000259" key="9">
    <source>
        <dbReference type="Pfam" id="PF13231"/>
    </source>
</evidence>
<gene>
    <name evidence="10" type="ORF">EBV78_01125</name>
</gene>
<feature type="transmembrane region" description="Helical" evidence="8">
    <location>
        <begin position="306"/>
        <end position="324"/>
    </location>
</feature>
<dbReference type="AlphaFoldDB" id="A0A845S811"/>
<proteinExistence type="predicted"/>
<reference evidence="10 11" key="1">
    <citation type="submission" date="2018-10" db="EMBL/GenBank/DDBJ databases">
        <title>Iterative Subtractive Binning of Freshwater Chronoseries Metagenomes Recovers Nearly Complete Genomes from over Four Hundred Novel Species.</title>
        <authorList>
            <person name="Rodriguez-R L.M."/>
            <person name="Tsementzi D."/>
            <person name="Luo C."/>
            <person name="Konstantinidis K.T."/>
        </authorList>
    </citation>
    <scope>NUCLEOTIDE SEQUENCE [LARGE SCALE GENOMIC DNA]</scope>
    <source>
        <strain evidence="10">WB7_2B_003</strain>
    </source>
</reference>
<dbReference type="GO" id="GO:0005886">
    <property type="term" value="C:plasma membrane"/>
    <property type="evidence" value="ECO:0007669"/>
    <property type="project" value="UniProtKB-SubCell"/>
</dbReference>
<accession>A0A845S811</accession>
<keyword evidence="5 8" id="KW-0812">Transmembrane</keyword>
<feature type="transmembrane region" description="Helical" evidence="8">
    <location>
        <begin position="154"/>
        <end position="184"/>
    </location>
</feature>
<feature type="transmembrane region" description="Helical" evidence="8">
    <location>
        <begin position="246"/>
        <end position="265"/>
    </location>
</feature>
<evidence type="ECO:0000256" key="7">
    <source>
        <dbReference type="ARBA" id="ARBA00023136"/>
    </source>
</evidence>
<sequence>MIQPGKEKKIFYLLCLYHLIIWTAVPYFSNKNLPLDVIEALAWGQDFNLGYNKHPPLSAWIPGFFFKIFGNKDWIYYLLSQVFIVISFIFLWKLSSFFFKKKSQILLSILSIEGIAFYTFETPQFNVNICQIPLWIGTVYFFLKSIKKNKISDWIFLGAFSALGFLTKYIFAYLLISLFFYLIFILIKDKKIKLNFFYALLIFFLIITPHFIWLTQNDFTTIYYALKRGGLNEVSIYNHLLNPFKFLINQIVILLPFILLIYLLVKKVKIKLTLNNEKFIFLLFSFLLPFILILITSIITGSRIRTMWMIPFYSLIGIFFIFLYQDQINLKKSKNFIFLLI</sequence>
<dbReference type="Pfam" id="PF13231">
    <property type="entry name" value="PMT_2"/>
    <property type="match status" value="1"/>
</dbReference>
<dbReference type="EMBL" id="RGGN01000022">
    <property type="protein sequence ID" value="NCU62687.1"/>
    <property type="molecule type" value="Genomic_DNA"/>
</dbReference>
<name>A0A845S811_9PROT</name>
<dbReference type="InterPro" id="IPR050297">
    <property type="entry name" value="LipidA_mod_glycosyltrf_83"/>
</dbReference>
<keyword evidence="3" id="KW-0328">Glycosyltransferase</keyword>
<evidence type="ECO:0000256" key="6">
    <source>
        <dbReference type="ARBA" id="ARBA00022989"/>
    </source>
</evidence>
<dbReference type="PANTHER" id="PTHR33908">
    <property type="entry name" value="MANNOSYLTRANSFERASE YKCB-RELATED"/>
    <property type="match status" value="1"/>
</dbReference>
<keyword evidence="4" id="KW-0808">Transferase</keyword>
<evidence type="ECO:0000256" key="3">
    <source>
        <dbReference type="ARBA" id="ARBA00022676"/>
    </source>
</evidence>
<feature type="transmembrane region" description="Helical" evidence="8">
    <location>
        <begin position="279"/>
        <end position="300"/>
    </location>
</feature>
<keyword evidence="7 8" id="KW-0472">Membrane</keyword>
<dbReference type="GO" id="GO:0009103">
    <property type="term" value="P:lipopolysaccharide biosynthetic process"/>
    <property type="evidence" value="ECO:0007669"/>
    <property type="project" value="UniProtKB-ARBA"/>
</dbReference>
<dbReference type="PANTHER" id="PTHR33908:SF9">
    <property type="entry name" value="BLL5595 PROTEIN"/>
    <property type="match status" value="1"/>
</dbReference>
<keyword evidence="6 8" id="KW-1133">Transmembrane helix</keyword>
<comment type="subcellular location">
    <subcellularLocation>
        <location evidence="1">Cell membrane</location>
        <topology evidence="1">Multi-pass membrane protein</topology>
    </subcellularLocation>
</comment>
<evidence type="ECO:0000256" key="1">
    <source>
        <dbReference type="ARBA" id="ARBA00004651"/>
    </source>
</evidence>
<dbReference type="Proteomes" id="UP000572953">
    <property type="component" value="Unassembled WGS sequence"/>
</dbReference>
<feature type="domain" description="Glycosyltransferase RgtA/B/C/D-like" evidence="9">
    <location>
        <begin position="53"/>
        <end position="213"/>
    </location>
</feature>
<feature type="transmembrane region" description="Helical" evidence="8">
    <location>
        <begin position="74"/>
        <end position="92"/>
    </location>
</feature>
<dbReference type="GO" id="GO:0016763">
    <property type="term" value="F:pentosyltransferase activity"/>
    <property type="evidence" value="ECO:0007669"/>
    <property type="project" value="TreeGrafter"/>
</dbReference>
<dbReference type="InterPro" id="IPR038731">
    <property type="entry name" value="RgtA/B/C-like"/>
</dbReference>
<evidence type="ECO:0000256" key="5">
    <source>
        <dbReference type="ARBA" id="ARBA00022692"/>
    </source>
</evidence>
<evidence type="ECO:0000256" key="8">
    <source>
        <dbReference type="SAM" id="Phobius"/>
    </source>
</evidence>
<comment type="caution">
    <text evidence="10">The sequence shown here is derived from an EMBL/GenBank/DDBJ whole genome shotgun (WGS) entry which is preliminary data.</text>
</comment>
<keyword evidence="2" id="KW-1003">Cell membrane</keyword>
<evidence type="ECO:0000313" key="11">
    <source>
        <dbReference type="Proteomes" id="UP000572953"/>
    </source>
</evidence>
<feature type="transmembrane region" description="Helical" evidence="8">
    <location>
        <begin position="12"/>
        <end position="29"/>
    </location>
</feature>
<evidence type="ECO:0000256" key="4">
    <source>
        <dbReference type="ARBA" id="ARBA00022679"/>
    </source>
</evidence>